<evidence type="ECO:0000313" key="3">
    <source>
        <dbReference type="Proteomes" id="UP001301216"/>
    </source>
</evidence>
<dbReference type="Proteomes" id="UP001301216">
    <property type="component" value="Unassembled WGS sequence"/>
</dbReference>
<organism evidence="2 3">
    <name type="scientific">Ochrobactrum chromiisoli</name>
    <dbReference type="NCBI Taxonomy" id="2993941"/>
    <lineage>
        <taxon>Bacteria</taxon>
        <taxon>Pseudomonadati</taxon>
        <taxon>Pseudomonadota</taxon>
        <taxon>Alphaproteobacteria</taxon>
        <taxon>Hyphomicrobiales</taxon>
        <taxon>Brucellaceae</taxon>
        <taxon>Brucella/Ochrobactrum group</taxon>
        <taxon>Ochrobactrum</taxon>
    </lineage>
</organism>
<comment type="caution">
    <text evidence="2">The sequence shown here is derived from an EMBL/GenBank/DDBJ whole genome shotgun (WGS) entry which is preliminary data.</text>
</comment>
<proteinExistence type="predicted"/>
<evidence type="ECO:0000313" key="2">
    <source>
        <dbReference type="EMBL" id="MCX2699354.1"/>
    </source>
</evidence>
<dbReference type="RefSeq" id="WP_265987091.1">
    <property type="nucleotide sequence ID" value="NZ_JAPHAV010000028.1"/>
</dbReference>
<keyword evidence="1" id="KW-0472">Membrane</keyword>
<keyword evidence="1" id="KW-1133">Transmembrane helix</keyword>
<sequence length="53" mass="6202">MSRHAEKTRGELLRYAWVCDKELSKRRTNFRVMYGSIILNFILIGFIIGGMLP</sequence>
<keyword evidence="1" id="KW-0812">Transmembrane</keyword>
<reference evidence="2 3" key="1">
    <citation type="submission" date="2022-11" db="EMBL/GenBank/DDBJ databases">
        <title>Brucella sp. YY2X, whole genome shotgun sequencing project.</title>
        <authorList>
            <person name="Yang Y."/>
        </authorList>
    </citation>
    <scope>NUCLEOTIDE SEQUENCE [LARGE SCALE GENOMIC DNA]</scope>
    <source>
        <strain evidence="2 3">YY2X</strain>
    </source>
</reference>
<evidence type="ECO:0000256" key="1">
    <source>
        <dbReference type="SAM" id="Phobius"/>
    </source>
</evidence>
<dbReference type="EMBL" id="JAPHAV010000028">
    <property type="protein sequence ID" value="MCX2699354.1"/>
    <property type="molecule type" value="Genomic_DNA"/>
</dbReference>
<protein>
    <submittedName>
        <fullName evidence="2">Uncharacterized protein</fullName>
    </submittedName>
</protein>
<name>A0ABT3QUP0_9HYPH</name>
<keyword evidence="3" id="KW-1185">Reference proteome</keyword>
<gene>
    <name evidence="2" type="ORF">OPR82_21890</name>
</gene>
<accession>A0ABT3QUP0</accession>
<feature type="transmembrane region" description="Helical" evidence="1">
    <location>
        <begin position="32"/>
        <end position="52"/>
    </location>
</feature>